<organism evidence="1 2">
    <name type="scientific">Duganella lactea</name>
    <dbReference type="NCBI Taxonomy" id="2692173"/>
    <lineage>
        <taxon>Bacteria</taxon>
        <taxon>Pseudomonadati</taxon>
        <taxon>Pseudomonadota</taxon>
        <taxon>Betaproteobacteria</taxon>
        <taxon>Burkholderiales</taxon>
        <taxon>Oxalobacteraceae</taxon>
        <taxon>Telluria group</taxon>
        <taxon>Duganella</taxon>
    </lineage>
</organism>
<protein>
    <submittedName>
        <fullName evidence="1">IS66 family insertion sequence element accessory protein TnpB</fullName>
    </submittedName>
</protein>
<proteinExistence type="predicted"/>
<dbReference type="EMBL" id="WWCO01000055">
    <property type="protein sequence ID" value="MYM37691.1"/>
    <property type="molecule type" value="Genomic_DNA"/>
</dbReference>
<sequence length="97" mass="10951">MVNTEREAVWQQRVEHWRASGLSQRAFALREGYPIRQVGYWVRRLIRSPATPGLLPVQVTPAPPAPVAIKLINARGWTLSLPNDVPASWLAELMRAL</sequence>
<dbReference type="RefSeq" id="WP_160992998.1">
    <property type="nucleotide sequence ID" value="NZ_WWCO01000055.1"/>
</dbReference>
<name>A0ABW9VDP0_9BURK</name>
<comment type="caution">
    <text evidence="1">The sequence shown here is derived from an EMBL/GenBank/DDBJ whole genome shotgun (WGS) entry which is preliminary data.</text>
</comment>
<reference evidence="1 2" key="1">
    <citation type="submission" date="2019-12" db="EMBL/GenBank/DDBJ databases">
        <title>Novel species isolated from a subtropical stream in China.</title>
        <authorList>
            <person name="Lu H."/>
        </authorList>
    </citation>
    <scope>NUCLEOTIDE SEQUENCE [LARGE SCALE GENOMIC DNA]</scope>
    <source>
        <strain evidence="1 2">FT94W</strain>
    </source>
</reference>
<dbReference type="Proteomes" id="UP000449678">
    <property type="component" value="Unassembled WGS sequence"/>
</dbReference>
<dbReference type="NCBIfam" id="NF047593">
    <property type="entry name" value="IS66_ISAeme5_TnpA"/>
    <property type="match status" value="1"/>
</dbReference>
<keyword evidence="2" id="KW-1185">Reference proteome</keyword>
<gene>
    <name evidence="1" type="ORF">GTP38_25545</name>
</gene>
<accession>A0ABW9VDP0</accession>
<evidence type="ECO:0000313" key="2">
    <source>
        <dbReference type="Proteomes" id="UP000449678"/>
    </source>
</evidence>
<evidence type="ECO:0000313" key="1">
    <source>
        <dbReference type="EMBL" id="MYM37691.1"/>
    </source>
</evidence>